<organism evidence="2 3">
    <name type="scientific">Pseudopedobacter beijingensis</name>
    <dbReference type="NCBI Taxonomy" id="1207056"/>
    <lineage>
        <taxon>Bacteria</taxon>
        <taxon>Pseudomonadati</taxon>
        <taxon>Bacteroidota</taxon>
        <taxon>Sphingobacteriia</taxon>
        <taxon>Sphingobacteriales</taxon>
        <taxon>Sphingobacteriaceae</taxon>
        <taxon>Pseudopedobacter</taxon>
    </lineage>
</organism>
<dbReference type="InterPro" id="IPR026444">
    <property type="entry name" value="Secre_tail"/>
</dbReference>
<reference evidence="3" key="1">
    <citation type="journal article" date="2019" name="Int. J. Syst. Evol. Microbiol.">
        <title>The Global Catalogue of Microorganisms (GCM) 10K type strain sequencing project: providing services to taxonomists for standard genome sequencing and annotation.</title>
        <authorList>
            <consortium name="The Broad Institute Genomics Platform"/>
            <consortium name="The Broad Institute Genome Sequencing Center for Infectious Disease"/>
            <person name="Wu L."/>
            <person name="Ma J."/>
        </authorList>
    </citation>
    <scope>NUCLEOTIDE SEQUENCE [LARGE SCALE GENOMIC DNA]</scope>
    <source>
        <strain evidence="3">CCUG 53762</strain>
    </source>
</reference>
<proteinExistence type="predicted"/>
<dbReference type="EMBL" id="JBHUDG010000051">
    <property type="protein sequence ID" value="MFD1631884.1"/>
    <property type="molecule type" value="Genomic_DNA"/>
</dbReference>
<dbReference type="NCBIfam" id="TIGR04183">
    <property type="entry name" value="Por_Secre_tail"/>
    <property type="match status" value="1"/>
</dbReference>
<evidence type="ECO:0000313" key="2">
    <source>
        <dbReference type="EMBL" id="MFD1631884.1"/>
    </source>
</evidence>
<dbReference type="RefSeq" id="WP_379664206.1">
    <property type="nucleotide sequence ID" value="NZ_JBHUDG010000051.1"/>
</dbReference>
<keyword evidence="3" id="KW-1185">Reference proteome</keyword>
<keyword evidence="1" id="KW-0732">Signal</keyword>
<protein>
    <submittedName>
        <fullName evidence="2">T9SS type A sorting domain-containing protein</fullName>
    </submittedName>
</protein>
<evidence type="ECO:0000313" key="3">
    <source>
        <dbReference type="Proteomes" id="UP001597118"/>
    </source>
</evidence>
<feature type="signal peptide" evidence="1">
    <location>
        <begin position="1"/>
        <end position="20"/>
    </location>
</feature>
<accession>A0ABW4IIT5</accession>
<comment type="caution">
    <text evidence="2">The sequence shown here is derived from an EMBL/GenBank/DDBJ whole genome shotgun (WGS) entry which is preliminary data.</text>
</comment>
<sequence>MKRKLLLLIALATGLKMVHAQGVWVNQNPTTFNYNFERTEANPGNGLTELASGIDRVQSVSTKGGPAGLLPFPSSGYSKINFPENSNASATFDGTDADSKLVYKIASSNGSSAPYTGYSKFSLYENTETSAVTSIFFTLKPNATTASGRLFLVFGNTPDGTADNSNVYNGGEFLEYWTNGQSIFGGLKFDLYSGDYAAWGYRKSGITDYGFQEVAYDGDFNSQTGTPLTKNFDNTFEIYCNNYSAPADYERNSTTYTVASGSYHIWVNGSQKAIINAGVPNYNFPAASGESTANTAINSIGIFGDQNSGDLNVSVSKIEMAYVATSTLPVTFTSFTGLKKGTGVQLNFSISSEQNNSHFEILRSADGVDFETIGRVEGNGIASKYSFYDTNPLAGENYYQLKQVDKDEKWTIFNKTVAINADIIEKNLVITEITDSKLGISIFAAKAEQAILKIADVSGRTLVNNRINLEKGYNIKDIAVSGLKGIYVLTIVSDSFNQSIKFSK</sequence>
<feature type="chain" id="PRO_5046991069" evidence="1">
    <location>
        <begin position="21"/>
        <end position="504"/>
    </location>
</feature>
<evidence type="ECO:0000256" key="1">
    <source>
        <dbReference type="SAM" id="SignalP"/>
    </source>
</evidence>
<gene>
    <name evidence="2" type="ORF">ACFSAH_18580</name>
</gene>
<dbReference type="Proteomes" id="UP001597118">
    <property type="component" value="Unassembled WGS sequence"/>
</dbReference>
<name>A0ABW4IIT5_9SPHI</name>